<evidence type="ECO:0000313" key="2">
    <source>
        <dbReference type="EMBL" id="KAF2858875.1"/>
    </source>
</evidence>
<protein>
    <submittedName>
        <fullName evidence="2">Uncharacterized protein</fullName>
    </submittedName>
</protein>
<dbReference type="PANTHER" id="PTHR15410:SF2">
    <property type="entry name" value="HIRA-INTERACTING PROTEIN 3"/>
    <property type="match status" value="1"/>
</dbReference>
<feature type="compositionally biased region" description="Polar residues" evidence="1">
    <location>
        <begin position="102"/>
        <end position="111"/>
    </location>
</feature>
<proteinExistence type="predicted"/>
<feature type="region of interest" description="Disordered" evidence="1">
    <location>
        <begin position="58"/>
        <end position="192"/>
    </location>
</feature>
<organism evidence="2 3">
    <name type="scientific">Piedraia hortae CBS 480.64</name>
    <dbReference type="NCBI Taxonomy" id="1314780"/>
    <lineage>
        <taxon>Eukaryota</taxon>
        <taxon>Fungi</taxon>
        <taxon>Dikarya</taxon>
        <taxon>Ascomycota</taxon>
        <taxon>Pezizomycotina</taxon>
        <taxon>Dothideomycetes</taxon>
        <taxon>Dothideomycetidae</taxon>
        <taxon>Capnodiales</taxon>
        <taxon>Piedraiaceae</taxon>
        <taxon>Piedraia</taxon>
    </lineage>
</organism>
<name>A0A6A7BVY1_9PEZI</name>
<sequence length="304" mass="33770">MQPSEDEIVRCLEQVTRKALANNEEITVNSARALAVKELGLDQDFFKDGAWRSRSKAVISAAAQDPNSPQVSKSRKRESKEAFGEKKRPKKTRTPTSSTPRNQIDSDNDQGSEVGKHDGDTESFGRGINGGAGAMKFDNPEEEQAAVGDESDMSSLIDEPPRKKRQSRSEDPKPKGKKAAKKNKDMSSDEEEIKRLQGWLSKCGMKRVWGKELKKYDTNKEKIRHLKALLHDVGMTGRYSLDKAKQIKVARELAIDLEDTKEFNAKWGQAVEDESGNERGASRLKRLPPKGLVDIGDSGDEGSD</sequence>
<keyword evidence="3" id="KW-1185">Reference proteome</keyword>
<feature type="region of interest" description="Disordered" evidence="1">
    <location>
        <begin position="268"/>
        <end position="304"/>
    </location>
</feature>
<dbReference type="InterPro" id="IPR037647">
    <property type="entry name" value="HIRIP3"/>
</dbReference>
<accession>A0A6A7BVY1</accession>
<dbReference type="GO" id="GO:0005634">
    <property type="term" value="C:nucleus"/>
    <property type="evidence" value="ECO:0007669"/>
    <property type="project" value="TreeGrafter"/>
</dbReference>
<gene>
    <name evidence="2" type="ORF">K470DRAFT_220257</name>
</gene>
<dbReference type="AlphaFoldDB" id="A0A6A7BVY1"/>
<dbReference type="Proteomes" id="UP000799421">
    <property type="component" value="Unassembled WGS sequence"/>
</dbReference>
<evidence type="ECO:0000313" key="3">
    <source>
        <dbReference type="Proteomes" id="UP000799421"/>
    </source>
</evidence>
<dbReference type="OrthoDB" id="552755at2759"/>
<dbReference type="PANTHER" id="PTHR15410">
    <property type="entry name" value="HIRA-INTERACTING PROTEIN 3"/>
    <property type="match status" value="1"/>
</dbReference>
<dbReference type="EMBL" id="MU006001">
    <property type="protein sequence ID" value="KAF2858875.1"/>
    <property type="molecule type" value="Genomic_DNA"/>
</dbReference>
<reference evidence="2" key="1">
    <citation type="journal article" date="2020" name="Stud. Mycol.">
        <title>101 Dothideomycetes genomes: a test case for predicting lifestyles and emergence of pathogens.</title>
        <authorList>
            <person name="Haridas S."/>
            <person name="Albert R."/>
            <person name="Binder M."/>
            <person name="Bloem J."/>
            <person name="Labutti K."/>
            <person name="Salamov A."/>
            <person name="Andreopoulos B."/>
            <person name="Baker S."/>
            <person name="Barry K."/>
            <person name="Bills G."/>
            <person name="Bluhm B."/>
            <person name="Cannon C."/>
            <person name="Castanera R."/>
            <person name="Culley D."/>
            <person name="Daum C."/>
            <person name="Ezra D."/>
            <person name="Gonzalez J."/>
            <person name="Henrissat B."/>
            <person name="Kuo A."/>
            <person name="Liang C."/>
            <person name="Lipzen A."/>
            <person name="Lutzoni F."/>
            <person name="Magnuson J."/>
            <person name="Mondo S."/>
            <person name="Nolan M."/>
            <person name="Ohm R."/>
            <person name="Pangilinan J."/>
            <person name="Park H.-J."/>
            <person name="Ramirez L."/>
            <person name="Alfaro M."/>
            <person name="Sun H."/>
            <person name="Tritt A."/>
            <person name="Yoshinaga Y."/>
            <person name="Zwiers L.-H."/>
            <person name="Turgeon B."/>
            <person name="Goodwin S."/>
            <person name="Spatafora J."/>
            <person name="Crous P."/>
            <person name="Grigoriev I."/>
        </authorList>
    </citation>
    <scope>NUCLEOTIDE SEQUENCE</scope>
    <source>
        <strain evidence="2">CBS 480.64</strain>
    </source>
</reference>
<feature type="compositionally biased region" description="Acidic residues" evidence="1">
    <location>
        <begin position="140"/>
        <end position="152"/>
    </location>
</feature>
<evidence type="ECO:0000256" key="1">
    <source>
        <dbReference type="SAM" id="MobiDB-lite"/>
    </source>
</evidence>
<feature type="compositionally biased region" description="Basic and acidic residues" evidence="1">
    <location>
        <begin position="182"/>
        <end position="192"/>
    </location>
</feature>